<keyword evidence="1" id="KW-0597">Phosphoprotein</keyword>
<dbReference type="InterPro" id="IPR011110">
    <property type="entry name" value="Reg_prop"/>
</dbReference>
<dbReference type="SUPFAM" id="SSF63829">
    <property type="entry name" value="Calcium-dependent phosphotriesterase"/>
    <property type="match status" value="2"/>
</dbReference>
<dbReference type="RefSeq" id="WP_093828361.1">
    <property type="nucleotide sequence ID" value="NZ_FOLQ01000006.1"/>
</dbReference>
<protein>
    <submittedName>
        <fullName evidence="5">Two component regulator propeller</fullName>
    </submittedName>
</protein>
<gene>
    <name evidence="5" type="ORF">SAMN05216167_106146</name>
</gene>
<dbReference type="SUPFAM" id="SSF55874">
    <property type="entry name" value="ATPase domain of HSP90 chaperone/DNA topoisomerase II/histidine kinase"/>
    <property type="match status" value="1"/>
</dbReference>
<dbReference type="GO" id="GO:0016020">
    <property type="term" value="C:membrane"/>
    <property type="evidence" value="ECO:0007669"/>
    <property type="project" value="InterPro"/>
</dbReference>
<dbReference type="Pfam" id="PF07494">
    <property type="entry name" value="Reg_prop"/>
    <property type="match status" value="4"/>
</dbReference>
<dbReference type="InterPro" id="IPR011712">
    <property type="entry name" value="Sig_transdc_His_kin_sub3_dim/P"/>
</dbReference>
<dbReference type="InterPro" id="IPR003594">
    <property type="entry name" value="HATPase_dom"/>
</dbReference>
<dbReference type="InterPro" id="IPR011123">
    <property type="entry name" value="Y_Y_Y"/>
</dbReference>
<dbReference type="Gene3D" id="2.130.10.10">
    <property type="entry name" value="YVTN repeat-like/Quinoprotein amine dehydrogenase"/>
    <property type="match status" value="5"/>
</dbReference>
<dbReference type="Gene3D" id="3.30.565.10">
    <property type="entry name" value="Histidine kinase-like ATPase, C-terminal domain"/>
    <property type="match status" value="1"/>
</dbReference>
<dbReference type="PROSITE" id="PS50109">
    <property type="entry name" value="HIS_KIN"/>
    <property type="match status" value="1"/>
</dbReference>
<keyword evidence="2" id="KW-0472">Membrane</keyword>
<keyword evidence="2" id="KW-1133">Transmembrane helix</keyword>
<dbReference type="InterPro" id="IPR005467">
    <property type="entry name" value="His_kinase_dom"/>
</dbReference>
<dbReference type="PANTHER" id="PTHR43547:SF2">
    <property type="entry name" value="HYBRID SIGNAL TRANSDUCTION HISTIDINE KINASE C"/>
    <property type="match status" value="1"/>
</dbReference>
<dbReference type="Pfam" id="PF07495">
    <property type="entry name" value="Y_Y_Y"/>
    <property type="match status" value="1"/>
</dbReference>
<dbReference type="STRING" id="662367.SAMN05216167_106146"/>
<dbReference type="Gene3D" id="2.60.40.10">
    <property type="entry name" value="Immunoglobulins"/>
    <property type="match status" value="1"/>
</dbReference>
<dbReference type="Pfam" id="PF02518">
    <property type="entry name" value="HATPase_c"/>
    <property type="match status" value="1"/>
</dbReference>
<sequence>MTRLVLIILILYSAVGLAQTPAQQKATVRRDLAEPISLEHYSQEKGLSQGTGYAIAQFDDYIWFATQDGLNRFDGYEYKMFRAGGKQGLSNSFVQALLADRQGRFWIGTGGGLNLYDRENENFTTFSSVFGIKHAVDDLSIKKLLEDRNGNIWIMTEERGLYRFNPTTKQIKSFLPSSSNLVSFSLDVSGQLWVAATNELYVYRPNSDSFQPTFIHNTLHLKPQTTLLSILIDARNALWIGTYEDGVYVASLANGLLSDAGKLSVHAITHFQQGNSVKHLTSNQITCLMNDRSGRIWIGTRTGGISMYNPDSQSFTSIQHAGNNPQSLAENFVWSLFEDRQQIVWIGLSSHGIDKYDPLKFQFHRIQQDEHAPRNTLPDDMIFAIYAHQNDLYIGTETGGIARYSLATKQFVPFLTNTQSSTNFLTHEVRAITSDAHKNLWFANTQGLGKYDPLRRTLITYPLAHRKPLYLFSAQAISQQAGGQEIWIGEQGGLWRFDLTTNRWKDWKDNPAVAAISGYTVRLIKEDSQQNVWLGTLGHGLLRYDPKTKRIAVFDKKNGLPCNNIRSLLEDGKWLWIGTDCGLFQLDLQQLRLVRHYTKADGLPNEVTYGILKDNMGYLWLSSNKGLAQFSPTRGRIKTYDLSDGLQSDEFNTNVCYRDTDGTLFFGGVHGINYFNANELKRNLLVPPVKITAVTVLDSARPPNQKKLTLTHDQNFIGFEFATLNFSNTEKNKYQYKLKGIDRDWVNAQHRRYANYTKLPAGDYVFRVRGSNDDGVWNEQGASISIVIKPPFWETLWFRIALLVLLIGGMYGVYQYRIFQLKSRQAQELNVVVRTQELERQRLAKELHDGVGANLAVLKMYLASLGNPAIPTEELKIRSMAILKASLDDIRSIIRDMHPRSLAELGLAQTIAEMAMLINESKRLNVAFVSNNVPQNLPATIEINMFRVVQELLQNAIKHAEASTVWLNLDHESGALLLTYRDNGRGLDTTLVERASGNGLVNIRQRIALLKGTYQLTSAEKQGMSIQIQVPTAVS</sequence>
<evidence type="ECO:0000256" key="1">
    <source>
        <dbReference type="ARBA" id="ARBA00022553"/>
    </source>
</evidence>
<feature type="transmembrane region" description="Helical" evidence="2">
    <location>
        <begin position="796"/>
        <end position="814"/>
    </location>
</feature>
<dbReference type="OrthoDB" id="9778366at2"/>
<feature type="signal peptide" evidence="3">
    <location>
        <begin position="1"/>
        <end position="18"/>
    </location>
</feature>
<keyword evidence="3" id="KW-0732">Signal</keyword>
<evidence type="ECO:0000256" key="2">
    <source>
        <dbReference type="SAM" id="Phobius"/>
    </source>
</evidence>
<dbReference type="SMART" id="SM00387">
    <property type="entry name" value="HATPase_c"/>
    <property type="match status" value="1"/>
</dbReference>
<proteinExistence type="predicted"/>
<dbReference type="GO" id="GO:0000155">
    <property type="term" value="F:phosphorelay sensor kinase activity"/>
    <property type="evidence" value="ECO:0007669"/>
    <property type="project" value="InterPro"/>
</dbReference>
<evidence type="ECO:0000313" key="5">
    <source>
        <dbReference type="EMBL" id="SFD66435.1"/>
    </source>
</evidence>
<keyword evidence="6" id="KW-1185">Reference proteome</keyword>
<evidence type="ECO:0000259" key="4">
    <source>
        <dbReference type="PROSITE" id="PS50109"/>
    </source>
</evidence>
<dbReference type="PANTHER" id="PTHR43547">
    <property type="entry name" value="TWO-COMPONENT HISTIDINE KINASE"/>
    <property type="match status" value="1"/>
</dbReference>
<dbReference type="EMBL" id="FOLQ01000006">
    <property type="protein sequence ID" value="SFD66435.1"/>
    <property type="molecule type" value="Genomic_DNA"/>
</dbReference>
<feature type="domain" description="Histidine kinase" evidence="4">
    <location>
        <begin position="842"/>
        <end position="1034"/>
    </location>
</feature>
<organism evidence="5 6">
    <name type="scientific">Spirosoma endophyticum</name>
    <dbReference type="NCBI Taxonomy" id="662367"/>
    <lineage>
        <taxon>Bacteria</taxon>
        <taxon>Pseudomonadati</taxon>
        <taxon>Bacteroidota</taxon>
        <taxon>Cytophagia</taxon>
        <taxon>Cytophagales</taxon>
        <taxon>Cytophagaceae</taxon>
        <taxon>Spirosoma</taxon>
    </lineage>
</organism>
<evidence type="ECO:0000256" key="3">
    <source>
        <dbReference type="SAM" id="SignalP"/>
    </source>
</evidence>
<keyword evidence="2" id="KW-0812">Transmembrane</keyword>
<dbReference type="Proteomes" id="UP000198598">
    <property type="component" value="Unassembled WGS sequence"/>
</dbReference>
<dbReference type="AlphaFoldDB" id="A0A1I1U712"/>
<evidence type="ECO:0000313" key="6">
    <source>
        <dbReference type="Proteomes" id="UP000198598"/>
    </source>
</evidence>
<accession>A0A1I1U712</accession>
<dbReference type="Gene3D" id="1.20.5.1930">
    <property type="match status" value="1"/>
</dbReference>
<dbReference type="InterPro" id="IPR015943">
    <property type="entry name" value="WD40/YVTN_repeat-like_dom_sf"/>
</dbReference>
<dbReference type="CDD" id="cd16917">
    <property type="entry name" value="HATPase_UhpB-NarQ-NarX-like"/>
    <property type="match status" value="1"/>
</dbReference>
<dbReference type="GO" id="GO:0046983">
    <property type="term" value="F:protein dimerization activity"/>
    <property type="evidence" value="ECO:0007669"/>
    <property type="project" value="InterPro"/>
</dbReference>
<dbReference type="InterPro" id="IPR013783">
    <property type="entry name" value="Ig-like_fold"/>
</dbReference>
<reference evidence="5 6" key="1">
    <citation type="submission" date="2016-10" db="EMBL/GenBank/DDBJ databases">
        <authorList>
            <person name="de Groot N.N."/>
        </authorList>
    </citation>
    <scope>NUCLEOTIDE SEQUENCE [LARGE SCALE GENOMIC DNA]</scope>
    <source>
        <strain evidence="5 6">DSM 26130</strain>
    </source>
</reference>
<feature type="chain" id="PRO_5011583413" evidence="3">
    <location>
        <begin position="19"/>
        <end position="1035"/>
    </location>
</feature>
<dbReference type="InterPro" id="IPR036890">
    <property type="entry name" value="HATPase_C_sf"/>
</dbReference>
<name>A0A1I1U712_9BACT</name>
<dbReference type="Pfam" id="PF07730">
    <property type="entry name" value="HisKA_3"/>
    <property type="match status" value="1"/>
</dbReference>